<evidence type="ECO:0000313" key="3">
    <source>
        <dbReference type="EMBL" id="RVU96401.1"/>
    </source>
</evidence>
<evidence type="ECO:0000256" key="2">
    <source>
        <dbReference type="SAM" id="MobiDB-lite"/>
    </source>
</evidence>
<protein>
    <submittedName>
        <fullName evidence="3">Capsid protein</fullName>
    </submittedName>
</protein>
<evidence type="ECO:0000313" key="4">
    <source>
        <dbReference type="Proteomes" id="UP000288388"/>
    </source>
</evidence>
<dbReference type="AlphaFoldDB" id="A0A2N8PYJ5"/>
<sequence>MKKEDLLELGIDEETAKSVMALHGKTVTSLNTQLSTVQSERDNANQQLEANQTELNSLKESAKGNEELTQQLADLQGKFNTIKSESETKLSEQQKDFAIKLALKEANALDESIVLGLLDRDTIKVTDNGLQGLDEQLNGLKESKAFLFQESVDPNTKEKPEIVPGGNPSGGGQGSDKTIVQKIQERLGE</sequence>
<reference evidence="3 4" key="1">
    <citation type="submission" date="2018-12" db="EMBL/GenBank/DDBJ databases">
        <title>A novel vanA-carrying plasmid in a clinical isolate of Enterococcus avium.</title>
        <authorList>
            <person name="Bernasconi O.J."/>
            <person name="Luzzaro F."/>
            <person name="Endimiani A."/>
        </authorList>
    </citation>
    <scope>NUCLEOTIDE SEQUENCE [LARGE SCALE GENOMIC DNA]</scope>
    <source>
        <strain evidence="3 4">LC0559/18</strain>
    </source>
</reference>
<comment type="caution">
    <text evidence="3">The sequence shown here is derived from an EMBL/GenBank/DDBJ whole genome shotgun (WGS) entry which is preliminary data.</text>
</comment>
<accession>A0A2N8PYJ5</accession>
<dbReference type="Pfam" id="PF06810">
    <property type="entry name" value="Phage_scaffold"/>
    <property type="match status" value="1"/>
</dbReference>
<dbReference type="Proteomes" id="UP000288388">
    <property type="component" value="Unassembled WGS sequence"/>
</dbReference>
<proteinExistence type="predicted"/>
<feature type="coiled-coil region" evidence="1">
    <location>
        <begin position="27"/>
        <end position="85"/>
    </location>
</feature>
<keyword evidence="1" id="KW-0175">Coiled coil</keyword>
<name>A0A2N8PYJ5_ENTAV</name>
<organism evidence="3 4">
    <name type="scientific">Enterococcus avium</name>
    <name type="common">Streptococcus avium</name>
    <dbReference type="NCBI Taxonomy" id="33945"/>
    <lineage>
        <taxon>Bacteria</taxon>
        <taxon>Bacillati</taxon>
        <taxon>Bacillota</taxon>
        <taxon>Bacilli</taxon>
        <taxon>Lactobacillales</taxon>
        <taxon>Enterococcaceae</taxon>
        <taxon>Enterococcus</taxon>
    </lineage>
</organism>
<dbReference type="RefSeq" id="WP_070621449.1">
    <property type="nucleotide sequence ID" value="NZ_CAAKOH010000202.1"/>
</dbReference>
<dbReference type="EMBL" id="RYZS01000001">
    <property type="protein sequence ID" value="RVU96401.1"/>
    <property type="molecule type" value="Genomic_DNA"/>
</dbReference>
<gene>
    <name evidence="3" type="ORF">EK398_17020</name>
</gene>
<dbReference type="InterPro" id="IPR009636">
    <property type="entry name" value="SCAF"/>
</dbReference>
<evidence type="ECO:0000256" key="1">
    <source>
        <dbReference type="SAM" id="Coils"/>
    </source>
</evidence>
<feature type="region of interest" description="Disordered" evidence="2">
    <location>
        <begin position="151"/>
        <end position="189"/>
    </location>
</feature>